<gene>
    <name evidence="3" type="ORF">RsS93_05590</name>
</gene>
<keyword evidence="4" id="KW-1185">Reference proteome</keyword>
<dbReference type="InterPro" id="IPR036165">
    <property type="entry name" value="YefM-like_sf"/>
</dbReference>
<proteinExistence type="inferred from homology"/>
<sequence length="90" mass="9747">MYICTGIVSMSVKSVGAAEFKAKCLHLIDQMGDDGEPIIITKRGKPVALLTPASEKTDRPSIIGAMKGTVLHYDDPFLPAIDAEEWDATR</sequence>
<dbReference type="NCBIfam" id="TIGR01552">
    <property type="entry name" value="phd_fam"/>
    <property type="match status" value="1"/>
</dbReference>
<reference evidence="3 4" key="1">
    <citation type="journal article" date="2020" name="Genome Biol. Evol.">
        <title>Rhizobium dioscoreae sp. nov., a plant growth-promoting bacterium isolated from yam (Dioscorea species).</title>
        <authorList>
            <person name="Ouyabe M."/>
            <person name="Tanaka N."/>
            <person name="Shiwa Y."/>
            <person name="Fujita N."/>
            <person name="Kikuno H."/>
            <person name="Babil P."/>
            <person name="Shiwachi H."/>
        </authorList>
    </citation>
    <scope>NUCLEOTIDE SEQUENCE [LARGE SCALE GENOMIC DNA]</scope>
    <source>
        <strain evidence="3 4">S-93</strain>
    </source>
</reference>
<dbReference type="EMBL" id="BLAJ01000001">
    <property type="protein sequence ID" value="GES47945.1"/>
    <property type="molecule type" value="Genomic_DNA"/>
</dbReference>
<comment type="function">
    <text evidence="2">Antitoxin component of a type II toxin-antitoxin (TA) system.</text>
</comment>
<evidence type="ECO:0000256" key="2">
    <source>
        <dbReference type="RuleBase" id="RU362080"/>
    </source>
</evidence>
<evidence type="ECO:0000313" key="3">
    <source>
        <dbReference type="EMBL" id="GES47945.1"/>
    </source>
</evidence>
<dbReference type="Gene3D" id="3.40.1620.10">
    <property type="entry name" value="YefM-like domain"/>
    <property type="match status" value="1"/>
</dbReference>
<comment type="similarity">
    <text evidence="1 2">Belongs to the phD/YefM antitoxin family.</text>
</comment>
<organism evidence="3 4">
    <name type="scientific">Rhizobium dioscoreae</name>
    <dbReference type="NCBI Taxonomy" id="2653122"/>
    <lineage>
        <taxon>Bacteria</taxon>
        <taxon>Pseudomonadati</taxon>
        <taxon>Pseudomonadota</taxon>
        <taxon>Alphaproteobacteria</taxon>
        <taxon>Hyphomicrobiales</taxon>
        <taxon>Rhizobiaceae</taxon>
        <taxon>Rhizobium/Agrobacterium group</taxon>
        <taxon>Rhizobium</taxon>
    </lineage>
</organism>
<dbReference type="Pfam" id="PF02604">
    <property type="entry name" value="PhdYeFM_antitox"/>
    <property type="match status" value="1"/>
</dbReference>
<dbReference type="Proteomes" id="UP000390335">
    <property type="component" value="Unassembled WGS sequence"/>
</dbReference>
<evidence type="ECO:0000313" key="4">
    <source>
        <dbReference type="Proteomes" id="UP000390335"/>
    </source>
</evidence>
<dbReference type="SUPFAM" id="SSF143120">
    <property type="entry name" value="YefM-like"/>
    <property type="match status" value="1"/>
</dbReference>
<name>A0ABQ0YXK8_9HYPH</name>
<dbReference type="InterPro" id="IPR006442">
    <property type="entry name" value="Antitoxin_Phd/YefM"/>
</dbReference>
<accession>A0ABQ0YXK8</accession>
<protein>
    <recommendedName>
        <fullName evidence="2">Antitoxin</fullName>
    </recommendedName>
</protein>
<comment type="caution">
    <text evidence="3">The sequence shown here is derived from an EMBL/GenBank/DDBJ whole genome shotgun (WGS) entry which is preliminary data.</text>
</comment>
<evidence type="ECO:0000256" key="1">
    <source>
        <dbReference type="ARBA" id="ARBA00009981"/>
    </source>
</evidence>